<dbReference type="AlphaFoldDB" id="A0A1X7RXM4"/>
<accession>A0A1X7RXM4</accession>
<sequence>MPTIRGKTSQRSVEAPHYDEKARPTFTAPSDSTEEVHRGRQRRASLDKAYDFLHGDGLESTTEVPTEDSLRRLRRKIDRHILPVLWFLFFFHFMDKYLMGYAIVMGLPEDIHLRGYEMNNCVSAIYWSYLAMTLVIPFALNKLPIGKWVGAMMICNGLFTACTSAVQGYGGLLTTRVLMGASDASMVPSLILLSSQYYRKDEQALRFAFWVSSIGPSIMVGGAISYGFQGVENSSWESWRIMYLTVGLVSGLVGTLAVIFLPDTPMDARFLTKSERKVILQHVSVNKTGIANPRFEISQLKAVFLDPQVWLLVATVVVLLTMGTITGAYGTAMIRGFGYSSKKAALLNMPGGAIALFIIPGCMYLIRYGWVSRFQATMLSLGPALLGACLLAFMPKDNHAAQLVGLWFQQFASAMNSILYQWLAANVGGHTKRSICSVLLSAGIATGGIIGPYALRPQDKPEYHLARVVIVICISGGTALVALLAVYYTWVNKRRDRLYGRPEDAVTADDDSETWANLTDQERKSFRYVL</sequence>
<evidence type="ECO:0000256" key="6">
    <source>
        <dbReference type="SAM" id="MobiDB-lite"/>
    </source>
</evidence>
<feature type="transmembrane region" description="Helical" evidence="7">
    <location>
        <begin position="309"/>
        <end position="332"/>
    </location>
</feature>
<feature type="transmembrane region" description="Helical" evidence="7">
    <location>
        <begin position="124"/>
        <end position="141"/>
    </location>
</feature>
<feature type="transmembrane region" description="Helical" evidence="7">
    <location>
        <begin position="467"/>
        <end position="491"/>
    </location>
</feature>
<organism evidence="8 9">
    <name type="scientific">Zymoseptoria tritici (strain ST99CH_3D7)</name>
    <dbReference type="NCBI Taxonomy" id="1276538"/>
    <lineage>
        <taxon>Eukaryota</taxon>
        <taxon>Fungi</taxon>
        <taxon>Dikarya</taxon>
        <taxon>Ascomycota</taxon>
        <taxon>Pezizomycotina</taxon>
        <taxon>Dothideomycetes</taxon>
        <taxon>Dothideomycetidae</taxon>
        <taxon>Mycosphaerellales</taxon>
        <taxon>Mycosphaerellaceae</taxon>
        <taxon>Zymoseptoria</taxon>
    </lineage>
</organism>
<feature type="transmembrane region" description="Helical" evidence="7">
    <location>
        <begin position="435"/>
        <end position="455"/>
    </location>
</feature>
<feature type="transmembrane region" description="Helical" evidence="7">
    <location>
        <begin position="400"/>
        <end position="423"/>
    </location>
</feature>
<evidence type="ECO:0000313" key="8">
    <source>
        <dbReference type="EMBL" id="SMQ52192.1"/>
    </source>
</evidence>
<name>A0A1X7RXM4_ZYMT9</name>
<evidence type="ECO:0000256" key="2">
    <source>
        <dbReference type="ARBA" id="ARBA00022448"/>
    </source>
</evidence>
<dbReference type="PANTHER" id="PTHR43791">
    <property type="entry name" value="PERMEASE-RELATED"/>
    <property type="match status" value="1"/>
</dbReference>
<reference evidence="8 9" key="1">
    <citation type="submission" date="2016-06" db="EMBL/GenBank/DDBJ databases">
        <authorList>
            <person name="Kjaerup R.B."/>
            <person name="Dalgaard T.S."/>
            <person name="Juul-Madsen H.R."/>
        </authorList>
    </citation>
    <scope>NUCLEOTIDE SEQUENCE [LARGE SCALE GENOMIC DNA]</scope>
</reference>
<feature type="transmembrane region" description="Helical" evidence="7">
    <location>
        <begin position="81"/>
        <end position="104"/>
    </location>
</feature>
<feature type="region of interest" description="Disordered" evidence="6">
    <location>
        <begin position="1"/>
        <end position="42"/>
    </location>
</feature>
<feature type="transmembrane region" description="Helical" evidence="7">
    <location>
        <begin position="207"/>
        <end position="229"/>
    </location>
</feature>
<keyword evidence="2" id="KW-0813">Transport</keyword>
<gene>
    <name evidence="8" type="ORF">ZT3D7_G7345</name>
</gene>
<feature type="transmembrane region" description="Helical" evidence="7">
    <location>
        <begin position="241"/>
        <end position="261"/>
    </location>
</feature>
<dbReference type="Gene3D" id="1.20.1250.20">
    <property type="entry name" value="MFS general substrate transporter like domains"/>
    <property type="match status" value="1"/>
</dbReference>
<evidence type="ECO:0000256" key="1">
    <source>
        <dbReference type="ARBA" id="ARBA00004141"/>
    </source>
</evidence>
<dbReference type="GO" id="GO:0022857">
    <property type="term" value="F:transmembrane transporter activity"/>
    <property type="evidence" value="ECO:0007669"/>
    <property type="project" value="InterPro"/>
</dbReference>
<feature type="compositionally biased region" description="Polar residues" evidence="6">
    <location>
        <begin position="1"/>
        <end position="12"/>
    </location>
</feature>
<dbReference type="PANTHER" id="PTHR43791:SF40">
    <property type="entry name" value="THIAMINE PATHWAY TRANSPORTER THI73"/>
    <property type="match status" value="1"/>
</dbReference>
<evidence type="ECO:0000256" key="4">
    <source>
        <dbReference type="ARBA" id="ARBA00022989"/>
    </source>
</evidence>
<protein>
    <recommendedName>
        <fullName evidence="10">Major facilitator superfamily (MFS) profile domain-containing protein</fullName>
    </recommendedName>
</protein>
<dbReference type="SUPFAM" id="SSF103473">
    <property type="entry name" value="MFS general substrate transporter"/>
    <property type="match status" value="1"/>
</dbReference>
<evidence type="ECO:0000313" key="9">
    <source>
        <dbReference type="Proteomes" id="UP000215127"/>
    </source>
</evidence>
<dbReference type="Pfam" id="PF07690">
    <property type="entry name" value="MFS_1"/>
    <property type="match status" value="1"/>
</dbReference>
<evidence type="ECO:0000256" key="5">
    <source>
        <dbReference type="ARBA" id="ARBA00023136"/>
    </source>
</evidence>
<keyword evidence="4 7" id="KW-1133">Transmembrane helix</keyword>
<keyword evidence="9" id="KW-1185">Reference proteome</keyword>
<keyword evidence="3 7" id="KW-0812">Transmembrane</keyword>
<dbReference type="EMBL" id="LT853698">
    <property type="protein sequence ID" value="SMQ52192.1"/>
    <property type="molecule type" value="Genomic_DNA"/>
</dbReference>
<feature type="transmembrane region" description="Helical" evidence="7">
    <location>
        <begin position="378"/>
        <end position="394"/>
    </location>
</feature>
<dbReference type="InterPro" id="IPR011701">
    <property type="entry name" value="MFS"/>
</dbReference>
<dbReference type="Proteomes" id="UP000215127">
    <property type="component" value="Chromosome 7"/>
</dbReference>
<feature type="transmembrane region" description="Helical" evidence="7">
    <location>
        <begin position="344"/>
        <end position="366"/>
    </location>
</feature>
<feature type="compositionally biased region" description="Basic and acidic residues" evidence="6">
    <location>
        <begin position="14"/>
        <end position="23"/>
    </location>
</feature>
<comment type="subcellular location">
    <subcellularLocation>
        <location evidence="1">Membrane</location>
        <topology evidence="1">Multi-pass membrane protein</topology>
    </subcellularLocation>
</comment>
<evidence type="ECO:0000256" key="7">
    <source>
        <dbReference type="SAM" id="Phobius"/>
    </source>
</evidence>
<dbReference type="GO" id="GO:0016020">
    <property type="term" value="C:membrane"/>
    <property type="evidence" value="ECO:0007669"/>
    <property type="project" value="UniProtKB-SubCell"/>
</dbReference>
<evidence type="ECO:0008006" key="10">
    <source>
        <dbReference type="Google" id="ProtNLM"/>
    </source>
</evidence>
<dbReference type="InterPro" id="IPR036259">
    <property type="entry name" value="MFS_trans_sf"/>
</dbReference>
<keyword evidence="5 7" id="KW-0472">Membrane</keyword>
<proteinExistence type="predicted"/>
<evidence type="ECO:0000256" key="3">
    <source>
        <dbReference type="ARBA" id="ARBA00022692"/>
    </source>
</evidence>